<feature type="region of interest" description="Disordered" evidence="1">
    <location>
        <begin position="80"/>
        <end position="102"/>
    </location>
</feature>
<feature type="compositionally biased region" description="Basic and acidic residues" evidence="1">
    <location>
        <begin position="34"/>
        <end position="52"/>
    </location>
</feature>
<dbReference type="Proteomes" id="UP000646548">
    <property type="component" value="Unassembled WGS sequence"/>
</dbReference>
<feature type="compositionally biased region" description="Basic and acidic residues" evidence="1">
    <location>
        <begin position="88"/>
        <end position="102"/>
    </location>
</feature>
<proteinExistence type="predicted"/>
<comment type="caution">
    <text evidence="2">The sequence shown here is derived from an EMBL/GenBank/DDBJ whole genome shotgun (WGS) entry which is preliminary data.</text>
</comment>
<protein>
    <submittedName>
        <fullName evidence="2">Uncharacterized protein</fullName>
    </submittedName>
</protein>
<evidence type="ECO:0000256" key="1">
    <source>
        <dbReference type="SAM" id="MobiDB-lite"/>
    </source>
</evidence>
<evidence type="ECO:0000313" key="2">
    <source>
        <dbReference type="EMBL" id="KAF6734018.1"/>
    </source>
</evidence>
<accession>A0A834FH25</accession>
<feature type="region of interest" description="Disordered" evidence="1">
    <location>
        <begin position="34"/>
        <end position="59"/>
    </location>
</feature>
<name>A0A834FH25_ORYME</name>
<sequence>MQTGAHGESSPPPAEPRDTLSLAFTKGRRHMTARRLDLEAPSHEAQRMDPIRLSDGGPSGWEVSPNVAVWGRVCDLFSARHGPAQQLKDSRTDLQPRRDTCL</sequence>
<organism evidence="2 3">
    <name type="scientific">Oryzias melastigma</name>
    <name type="common">Marine medaka</name>
    <dbReference type="NCBI Taxonomy" id="30732"/>
    <lineage>
        <taxon>Eukaryota</taxon>
        <taxon>Metazoa</taxon>
        <taxon>Chordata</taxon>
        <taxon>Craniata</taxon>
        <taxon>Vertebrata</taxon>
        <taxon>Euteleostomi</taxon>
        <taxon>Actinopterygii</taxon>
        <taxon>Neopterygii</taxon>
        <taxon>Teleostei</taxon>
        <taxon>Neoteleostei</taxon>
        <taxon>Acanthomorphata</taxon>
        <taxon>Ovalentaria</taxon>
        <taxon>Atherinomorphae</taxon>
        <taxon>Beloniformes</taxon>
        <taxon>Adrianichthyidae</taxon>
        <taxon>Oryziinae</taxon>
        <taxon>Oryzias</taxon>
    </lineage>
</organism>
<gene>
    <name evidence="2" type="ORF">FQA47_001928</name>
</gene>
<dbReference type="AlphaFoldDB" id="A0A834FH25"/>
<dbReference type="EMBL" id="WKFB01000147">
    <property type="protein sequence ID" value="KAF6734018.1"/>
    <property type="molecule type" value="Genomic_DNA"/>
</dbReference>
<evidence type="ECO:0000313" key="3">
    <source>
        <dbReference type="Proteomes" id="UP000646548"/>
    </source>
</evidence>
<reference evidence="2" key="1">
    <citation type="journal article" name="BMC Genomics">
        <title>Long-read sequencing and de novo genome assembly of marine medaka (Oryzias melastigma).</title>
        <authorList>
            <person name="Liang P."/>
            <person name="Saqib H.S.A."/>
            <person name="Ni X."/>
            <person name="Shen Y."/>
        </authorList>
    </citation>
    <scope>NUCLEOTIDE SEQUENCE</scope>
    <source>
        <strain evidence="2">Bigg-433</strain>
    </source>
</reference>